<keyword evidence="3 6" id="KW-0812">Transmembrane</keyword>
<feature type="transmembrane region" description="Helical" evidence="6">
    <location>
        <begin position="381"/>
        <end position="403"/>
    </location>
</feature>
<organism evidence="8 9">
    <name type="scientific">Sphingopyxis panaciterrulae</name>
    <dbReference type="NCBI Taxonomy" id="462372"/>
    <lineage>
        <taxon>Bacteria</taxon>
        <taxon>Pseudomonadati</taxon>
        <taxon>Pseudomonadota</taxon>
        <taxon>Alphaproteobacteria</taxon>
        <taxon>Sphingomonadales</taxon>
        <taxon>Sphingomonadaceae</taxon>
        <taxon>Sphingopyxis</taxon>
    </lineage>
</organism>
<dbReference type="InterPro" id="IPR036259">
    <property type="entry name" value="MFS_trans_sf"/>
</dbReference>
<dbReference type="PANTHER" id="PTHR23505">
    <property type="entry name" value="SPINSTER"/>
    <property type="match status" value="1"/>
</dbReference>
<feature type="transmembrane region" description="Helical" evidence="6">
    <location>
        <begin position="247"/>
        <end position="268"/>
    </location>
</feature>
<dbReference type="Gene3D" id="1.20.1250.20">
    <property type="entry name" value="MFS general substrate transporter like domains"/>
    <property type="match status" value="1"/>
</dbReference>
<dbReference type="RefSeq" id="WP_184098388.1">
    <property type="nucleotide sequence ID" value="NZ_JACIJH010000007.1"/>
</dbReference>
<gene>
    <name evidence="8" type="ORF">FHR21_002328</name>
</gene>
<evidence type="ECO:0000256" key="5">
    <source>
        <dbReference type="ARBA" id="ARBA00023136"/>
    </source>
</evidence>
<dbReference type="EMBL" id="JACIJH010000007">
    <property type="protein sequence ID" value="MBB5706966.1"/>
    <property type="molecule type" value="Genomic_DNA"/>
</dbReference>
<protein>
    <submittedName>
        <fullName evidence="8">MFS family permease</fullName>
    </submittedName>
</protein>
<feature type="transmembrane region" description="Helical" evidence="6">
    <location>
        <begin position="198"/>
        <end position="219"/>
    </location>
</feature>
<dbReference type="GO" id="GO:0016020">
    <property type="term" value="C:membrane"/>
    <property type="evidence" value="ECO:0007669"/>
    <property type="project" value="UniProtKB-SubCell"/>
</dbReference>
<dbReference type="AlphaFoldDB" id="A0A7W9ESH8"/>
<feature type="transmembrane region" description="Helical" evidence="6">
    <location>
        <begin position="156"/>
        <end position="178"/>
    </location>
</feature>
<feature type="transmembrane region" description="Helical" evidence="6">
    <location>
        <begin position="28"/>
        <end position="52"/>
    </location>
</feature>
<dbReference type="PANTHER" id="PTHR23505:SF79">
    <property type="entry name" value="PROTEIN SPINSTER"/>
    <property type="match status" value="1"/>
</dbReference>
<dbReference type="GO" id="GO:0022857">
    <property type="term" value="F:transmembrane transporter activity"/>
    <property type="evidence" value="ECO:0007669"/>
    <property type="project" value="InterPro"/>
</dbReference>
<dbReference type="Proteomes" id="UP000537161">
    <property type="component" value="Unassembled WGS sequence"/>
</dbReference>
<dbReference type="InterPro" id="IPR011701">
    <property type="entry name" value="MFS"/>
</dbReference>
<keyword evidence="2" id="KW-0813">Transport</keyword>
<dbReference type="PROSITE" id="PS50850">
    <property type="entry name" value="MFS"/>
    <property type="match status" value="1"/>
</dbReference>
<evidence type="ECO:0000256" key="1">
    <source>
        <dbReference type="ARBA" id="ARBA00004141"/>
    </source>
</evidence>
<feature type="transmembrane region" description="Helical" evidence="6">
    <location>
        <begin position="97"/>
        <end position="116"/>
    </location>
</feature>
<feature type="transmembrane region" description="Helical" evidence="6">
    <location>
        <begin position="347"/>
        <end position="369"/>
    </location>
</feature>
<evidence type="ECO:0000256" key="6">
    <source>
        <dbReference type="SAM" id="Phobius"/>
    </source>
</evidence>
<name>A0A7W9ESH8_9SPHN</name>
<dbReference type="Pfam" id="PF07690">
    <property type="entry name" value="MFS_1"/>
    <property type="match status" value="1"/>
</dbReference>
<dbReference type="InterPro" id="IPR044770">
    <property type="entry name" value="MFS_spinster-like"/>
</dbReference>
<reference evidence="8 9" key="1">
    <citation type="submission" date="2020-08" db="EMBL/GenBank/DDBJ databases">
        <title>Genomic Encyclopedia of Type Strains, Phase IV (KMG-IV): sequencing the most valuable type-strain genomes for metagenomic binning, comparative biology and taxonomic classification.</title>
        <authorList>
            <person name="Goeker M."/>
        </authorList>
    </citation>
    <scope>NUCLEOTIDE SEQUENCE [LARGE SCALE GENOMIC DNA]</scope>
    <source>
        <strain evidence="8 9">DSM 27163</strain>
    </source>
</reference>
<feature type="domain" description="Major facilitator superfamily (MFS) profile" evidence="7">
    <location>
        <begin position="30"/>
        <end position="441"/>
    </location>
</feature>
<keyword evidence="4 6" id="KW-1133">Transmembrane helix</keyword>
<dbReference type="InterPro" id="IPR020846">
    <property type="entry name" value="MFS_dom"/>
</dbReference>
<comment type="subcellular location">
    <subcellularLocation>
        <location evidence="1">Membrane</location>
        <topology evidence="1">Multi-pass membrane protein</topology>
    </subcellularLocation>
</comment>
<keyword evidence="5 6" id="KW-0472">Membrane</keyword>
<evidence type="ECO:0000259" key="7">
    <source>
        <dbReference type="PROSITE" id="PS50850"/>
    </source>
</evidence>
<keyword evidence="9" id="KW-1185">Reference proteome</keyword>
<proteinExistence type="predicted"/>
<sequence length="460" mass="48406">MDSKADIAVRPPEFGETALPYPPALRAWGVLALFCLASIISVIDRGILTLVVEPVRADLAISDLQISLLQGLSFGLFYAVMGIPLGLMADRVSRKRLLIFGIVVWSLATMYGAEAASFGELFAARLLVGLGEAALAPCAVSTIADMFPPERRGRPISVYLLGQAIAPGIGLFITSLVLSAAPTGAFDGIPILSSLAPWRIVFFLCGAIGLVVAALLLLYREPPRRDVRPAQGAGSIGEAFVYLRRNWVLFLPFYVGFAVFTMHTYGLAGWNATYLIRTFGASEVEVGRWLGTGAMIAGGGGALLAGWVNDRIARRSGPAGKLRLLMAICLVALPSTLLVLAPTFGVGLAMVILSIAVMPMVGTTMVSTITELVPGTMRGVAVSLFGMTNTLLGATMGPLLIAVATQEIYRDPDLIGASMTTVGLPVIAGGFLLYFLASRGLRLCLKRDAAFAAVAQGAAD</sequence>
<evidence type="ECO:0000256" key="3">
    <source>
        <dbReference type="ARBA" id="ARBA00022692"/>
    </source>
</evidence>
<evidence type="ECO:0000313" key="8">
    <source>
        <dbReference type="EMBL" id="MBB5706966.1"/>
    </source>
</evidence>
<feature type="transmembrane region" description="Helical" evidence="6">
    <location>
        <begin position="122"/>
        <end position="144"/>
    </location>
</feature>
<evidence type="ECO:0000256" key="4">
    <source>
        <dbReference type="ARBA" id="ARBA00022989"/>
    </source>
</evidence>
<feature type="transmembrane region" description="Helical" evidence="6">
    <location>
        <begin position="415"/>
        <end position="437"/>
    </location>
</feature>
<accession>A0A7W9ESH8</accession>
<feature type="transmembrane region" description="Helical" evidence="6">
    <location>
        <begin position="288"/>
        <end position="310"/>
    </location>
</feature>
<feature type="transmembrane region" description="Helical" evidence="6">
    <location>
        <begin position="64"/>
        <end position="85"/>
    </location>
</feature>
<evidence type="ECO:0000313" key="9">
    <source>
        <dbReference type="Proteomes" id="UP000537161"/>
    </source>
</evidence>
<feature type="transmembrane region" description="Helical" evidence="6">
    <location>
        <begin position="322"/>
        <end position="341"/>
    </location>
</feature>
<evidence type="ECO:0000256" key="2">
    <source>
        <dbReference type="ARBA" id="ARBA00022448"/>
    </source>
</evidence>
<comment type="caution">
    <text evidence="8">The sequence shown here is derived from an EMBL/GenBank/DDBJ whole genome shotgun (WGS) entry which is preliminary data.</text>
</comment>
<dbReference type="SUPFAM" id="SSF103473">
    <property type="entry name" value="MFS general substrate transporter"/>
    <property type="match status" value="1"/>
</dbReference>